<organism evidence="2 3">
    <name type="scientific">Mycena chlorophos</name>
    <name type="common">Agaric fungus</name>
    <name type="synonym">Agaricus chlorophos</name>
    <dbReference type="NCBI Taxonomy" id="658473"/>
    <lineage>
        <taxon>Eukaryota</taxon>
        <taxon>Fungi</taxon>
        <taxon>Dikarya</taxon>
        <taxon>Basidiomycota</taxon>
        <taxon>Agaricomycotina</taxon>
        <taxon>Agaricomycetes</taxon>
        <taxon>Agaricomycetidae</taxon>
        <taxon>Agaricales</taxon>
        <taxon>Marasmiineae</taxon>
        <taxon>Mycenaceae</taxon>
        <taxon>Mycena</taxon>
    </lineage>
</organism>
<evidence type="ECO:0008006" key="4">
    <source>
        <dbReference type="Google" id="ProtNLM"/>
    </source>
</evidence>
<feature type="region of interest" description="Disordered" evidence="1">
    <location>
        <begin position="404"/>
        <end position="474"/>
    </location>
</feature>
<keyword evidence="3" id="KW-1185">Reference proteome</keyword>
<dbReference type="SUPFAM" id="SSF54001">
    <property type="entry name" value="Cysteine proteinases"/>
    <property type="match status" value="1"/>
</dbReference>
<evidence type="ECO:0000256" key="1">
    <source>
        <dbReference type="SAM" id="MobiDB-lite"/>
    </source>
</evidence>
<evidence type="ECO:0000313" key="2">
    <source>
        <dbReference type="EMBL" id="GAT49565.1"/>
    </source>
</evidence>
<sequence>MDASETDGYELTNDAPTPDLDAILPHLAVPASAVATKLLAKAEHALLVGKTSIHVQLHSELVFPLWILKFWVEIGEAIKAQAAWTLAERWLDQRGKNSEEDDMERTVRGLWATMHWHGSIPVFGIPILHLTHLFSDTKYLHSGIVDGLIAVLARRLDRSGSSASSNTILVDTHLATIFESFHPIIEGHPAGPYTTSTKGQLWLRQYGEWAQQSGHKHLYCVLHRPPDHWTTCVVDFEAKVVRYGDGLGWSRPKRFFDALDAWLREEGLGPFPVENSLLCAKQTDGNSCGIIAVNCITANVLGDALWTRETAYGLRMKAFCDIIEYSSSEKDTTLEPPLILDIEDPVESAIAWALNFNEAVLPPLVPVATSETEDEDGGATQQDVENSVAAQVDEMDVDTEVAPEALVAGQTSKKRGAEEDDESRKTKATKTRTAGDVTTAVRPVHALFRPPPPKTKATRAINPIPPTKPSNVGISASASKARELRQNVDNGTFTASSKRAANFAVKIWKMDALAKIDDNCLYIQHSVCGQSIKMKEPYNMYRFLVEHKRDCKGPRAEPKHKAMPQAAKLASFFPPGTKNVRPSRDAVFTAPPPPPTVEVPCTGITDAIEPRMAVYSARTRAGGGGAKDITIYAAKHFPGRAFTSLSQAEKELAYADQSFDFQWRNDFLSKIKASFATGTRPCARFVEVPADAMVKRGPCKLCRMMLATPEFQRVLDIPLPSPANRKYVPHRFQDARLGQLYAKFQGLEALLSEDNKDSYEKRFIQRILNGDFKTDNVTRDFAGEGVGEGARGEREEDDEFQAQRGSRYDLRLDLFHQPSMLPRVAQAHSASDHSIYPVSRSPRFPFGITDETYGYAISYCTNYKYPRDAPLSLAVDDTKLHAALRPFHNRGKWFIVGSTGEPMEVANPDHIVSKLKQIEETQELATKIRLWVLQIPLSKIPPLVLALKAIGSKVKGPQLADWHLELMRGLIARGFRIISSASDGASVERECQRLVFAAGTKIEHRIKFPVSDPQYPDIVVPLSSLNGNVFTDNQDQKHGRKTFRGNASSGAKALVLGNHCVYFQQIHDLAGEPDSPLYSRDVKENRDKQDDRAAARLFSSAMLEHASKNPKKNLGLTVYLLVFGDLIDAWQSRTISHIERAKMAIRAHLFLETWKRFLAKAGYPEARHFISKEAEPNEHCFTALRVANPDATYQEALIFAPKMRAYMQSAVRAPIDPSTYRETANGYCLTYFSAEDVDQSFLAQMPLDAAYSAAYQIAAEENDCLWSLLGVHPSVIAAAPNPTVVISPPQPDPAFAHLYMEHAELDVAQDSDMTAAEELQQRINDVKLTTGLSRQEDLALDNMTLASVALAMEELRQIEEMPDSDPSRLAEIQQDVLTALQAHPGALVSLLMLQQHSAGQELPCVEHPPVSKPCIDVTPDDLAPLVQLRAEHETREAKMGTRTYKFKGTYRNAKTGEVKELSAKQRLAQSMNAIIRRESERGASMGLNRSVRWKTDSAAVPVPAKSGNAANAEAAAATRSKQSTKRRTTVFKPLKCFSLVSDAGISASQRLETGSYGFAMFGTEVVLVHVLTMYAKKGGKASAYSFIRETDSIGSVFYLFLQSFQHLRLRDFRKVPQQHAALGSVLRFAHATAHSFLRLLPRKKSGSVEVTQFDGHIWIGLEAYNTFKSLNDEREKLAKAVATLNAVRGKAGTKNIQEIEEEDEEEASAS</sequence>
<gene>
    <name evidence="2" type="ORF">MCHLO_06870</name>
</gene>
<dbReference type="Proteomes" id="UP000815677">
    <property type="component" value="Unassembled WGS sequence"/>
</dbReference>
<protein>
    <recommendedName>
        <fullName evidence="4">Ubiquitin-like protease family profile domain-containing protein</fullName>
    </recommendedName>
</protein>
<dbReference type="Gene3D" id="3.40.395.10">
    <property type="entry name" value="Adenoviral Proteinase, Chain A"/>
    <property type="match status" value="1"/>
</dbReference>
<dbReference type="InterPro" id="IPR038765">
    <property type="entry name" value="Papain-like_cys_pep_sf"/>
</dbReference>
<dbReference type="CDD" id="cd00525">
    <property type="entry name" value="AE_Prim_S_like"/>
    <property type="match status" value="1"/>
</dbReference>
<name>A0ABQ0LEK8_MYCCL</name>
<proteinExistence type="predicted"/>
<accession>A0ABQ0LEK8</accession>
<reference evidence="2" key="1">
    <citation type="submission" date="2014-09" db="EMBL/GenBank/DDBJ databases">
        <title>Genome sequence of the luminous mushroom Mycena chlorophos for searching fungal bioluminescence genes.</title>
        <authorList>
            <person name="Tanaka Y."/>
            <person name="Kasuga D."/>
            <person name="Oba Y."/>
            <person name="Hase S."/>
            <person name="Sato K."/>
            <person name="Oba Y."/>
            <person name="Sakakibara Y."/>
        </authorList>
    </citation>
    <scope>NUCLEOTIDE SEQUENCE</scope>
</reference>
<evidence type="ECO:0000313" key="3">
    <source>
        <dbReference type="Proteomes" id="UP000815677"/>
    </source>
</evidence>
<dbReference type="EMBL" id="DF845642">
    <property type="protein sequence ID" value="GAT49565.1"/>
    <property type="molecule type" value="Genomic_DNA"/>
</dbReference>